<keyword evidence="8" id="KW-1185">Reference proteome</keyword>
<dbReference type="InterPro" id="IPR000399">
    <property type="entry name" value="TPP-bd_CS"/>
</dbReference>
<dbReference type="InterPro" id="IPR012001">
    <property type="entry name" value="Thiamin_PyroP_enz_TPP-bd_dom"/>
</dbReference>
<evidence type="ECO:0000256" key="2">
    <source>
        <dbReference type="ARBA" id="ARBA00023052"/>
    </source>
</evidence>
<feature type="domain" description="Thiamine pyrophosphate enzyme central" evidence="4">
    <location>
        <begin position="192"/>
        <end position="323"/>
    </location>
</feature>
<protein>
    <submittedName>
        <fullName evidence="7">Acetolactate synthase</fullName>
    </submittedName>
</protein>
<dbReference type="InterPro" id="IPR029035">
    <property type="entry name" value="DHS-like_NAD/FAD-binding_dom"/>
</dbReference>
<accession>A0ABS1SIW2</accession>
<evidence type="ECO:0000313" key="7">
    <source>
        <dbReference type="EMBL" id="MBL3680502.1"/>
    </source>
</evidence>
<comment type="similarity">
    <text evidence="1 3">Belongs to the TPP enzyme family.</text>
</comment>
<proteinExistence type="inferred from homology"/>
<dbReference type="Proteomes" id="UP001645859">
    <property type="component" value="Unassembled WGS sequence"/>
</dbReference>
<dbReference type="InterPro" id="IPR012000">
    <property type="entry name" value="Thiamin_PyroP_enz_cen_dom"/>
</dbReference>
<dbReference type="Pfam" id="PF02775">
    <property type="entry name" value="TPP_enzyme_C"/>
    <property type="match status" value="1"/>
</dbReference>
<gene>
    <name evidence="7" type="ORF">D3230_14570</name>
</gene>
<dbReference type="RefSeq" id="WP_202345771.1">
    <property type="nucleotide sequence ID" value="NZ_BAAAPI010000005.1"/>
</dbReference>
<dbReference type="PANTHER" id="PTHR18968">
    <property type="entry name" value="THIAMINE PYROPHOSPHATE ENZYMES"/>
    <property type="match status" value="1"/>
</dbReference>
<organism evidence="7 8">
    <name type="scientific">Leucobacter chromiireducens subsp. solipictus</name>
    <dbReference type="NCBI Taxonomy" id="398235"/>
    <lineage>
        <taxon>Bacteria</taxon>
        <taxon>Bacillati</taxon>
        <taxon>Actinomycetota</taxon>
        <taxon>Actinomycetes</taxon>
        <taxon>Micrococcales</taxon>
        <taxon>Microbacteriaceae</taxon>
        <taxon>Leucobacter</taxon>
    </lineage>
</organism>
<evidence type="ECO:0000313" key="8">
    <source>
        <dbReference type="Proteomes" id="UP001645859"/>
    </source>
</evidence>
<keyword evidence="2 3" id="KW-0786">Thiamine pyrophosphate</keyword>
<dbReference type="PANTHER" id="PTHR18968:SF120">
    <property type="entry name" value="ACETOLACTATE SYNTHASE LARGE SUBUNIT"/>
    <property type="match status" value="1"/>
</dbReference>
<name>A0ABS1SIW2_9MICO</name>
<dbReference type="InterPro" id="IPR029061">
    <property type="entry name" value="THDP-binding"/>
</dbReference>
<feature type="domain" description="Thiamine pyrophosphate enzyme TPP-binding" evidence="5">
    <location>
        <begin position="383"/>
        <end position="526"/>
    </location>
</feature>
<evidence type="ECO:0000259" key="4">
    <source>
        <dbReference type="Pfam" id="PF00205"/>
    </source>
</evidence>
<dbReference type="Gene3D" id="3.40.50.1220">
    <property type="entry name" value="TPP-binding domain"/>
    <property type="match status" value="1"/>
</dbReference>
<dbReference type="CDD" id="cd00568">
    <property type="entry name" value="TPP_enzymes"/>
    <property type="match status" value="1"/>
</dbReference>
<sequence length="549" mass="58312">MTSTVAAEIARHITHRGVPRAYHVPGESFLGLLDALRDESCRLIVARNEGGAGFMALAESRVTGRTGVAMVTRGPGAANIAIAIHTAFQDATALVVFVGLIPRVDRERESFQEFDIHAWFGSTAKAVFVLDHPETAAERVARAFDLAESGRPGPVVVGLPEDLLTVPVIAAPVFPAKRTLPRIMGRTEAAAVSAQLATAERPVMVVGGDDWDSDSAGLLRRIAETSAIPVVSDFRAHDAFPHASPAWVGSLGYGRNEGARRAYADADLVVYLGTARKDVLSDGFSAGNEATTVVVVSPDPDLREHTGRVDLHAVCRPSEWLEGLAQATLDAPHPERAARLAELREAYVAWSRPLPEDPAQLSPETVFGVLQEALPSDAIVTVGAGNYVIGALRYLHHELPRSFVGPRNGAMGLGVPGAVAASLAYPERTVVALAGDGCFGMNGQELATLAMFGGRALVFLFDNGGYGTIHAHQEREFPDRPAGTYLQNPDFAALARAHGIVAHRIEHPDQLGPRVAEAVAAAHSTFFHLVFPQINSGLGLHDGSGTETR</sequence>
<dbReference type="InterPro" id="IPR011766">
    <property type="entry name" value="TPP_enzyme_TPP-bd"/>
</dbReference>
<evidence type="ECO:0000256" key="3">
    <source>
        <dbReference type="RuleBase" id="RU362132"/>
    </source>
</evidence>
<comment type="caution">
    <text evidence="7">The sequence shown here is derived from an EMBL/GenBank/DDBJ whole genome shotgun (WGS) entry which is preliminary data.</text>
</comment>
<dbReference type="InterPro" id="IPR045229">
    <property type="entry name" value="TPP_enz"/>
</dbReference>
<dbReference type="SUPFAM" id="SSF52518">
    <property type="entry name" value="Thiamin diphosphate-binding fold (THDP-binding)"/>
    <property type="match status" value="2"/>
</dbReference>
<dbReference type="EMBL" id="QYAC01000008">
    <property type="protein sequence ID" value="MBL3680502.1"/>
    <property type="molecule type" value="Genomic_DNA"/>
</dbReference>
<dbReference type="PROSITE" id="PS00187">
    <property type="entry name" value="TPP_ENZYMES"/>
    <property type="match status" value="1"/>
</dbReference>
<reference evidence="7 8" key="1">
    <citation type="submission" date="2018-09" db="EMBL/GenBank/DDBJ databases">
        <title>Comparative genomics of Leucobacter spp.</title>
        <authorList>
            <person name="Reis A.C."/>
            <person name="Kolvenbach B.A."/>
            <person name="Corvini P.F.X."/>
            <person name="Nunes O.C."/>
        </authorList>
    </citation>
    <scope>NUCLEOTIDE SEQUENCE [LARGE SCALE GENOMIC DNA]</scope>
    <source>
        <strain evidence="7 8">TAN 31504</strain>
    </source>
</reference>
<dbReference type="CDD" id="cd07035">
    <property type="entry name" value="TPP_PYR_POX_like"/>
    <property type="match status" value="1"/>
</dbReference>
<dbReference type="SUPFAM" id="SSF52467">
    <property type="entry name" value="DHS-like NAD/FAD-binding domain"/>
    <property type="match status" value="1"/>
</dbReference>
<evidence type="ECO:0000259" key="6">
    <source>
        <dbReference type="Pfam" id="PF02776"/>
    </source>
</evidence>
<dbReference type="Gene3D" id="3.40.50.970">
    <property type="match status" value="2"/>
</dbReference>
<dbReference type="Pfam" id="PF00205">
    <property type="entry name" value="TPP_enzyme_M"/>
    <property type="match status" value="1"/>
</dbReference>
<dbReference type="Pfam" id="PF02776">
    <property type="entry name" value="TPP_enzyme_N"/>
    <property type="match status" value="1"/>
</dbReference>
<evidence type="ECO:0000259" key="5">
    <source>
        <dbReference type="Pfam" id="PF02775"/>
    </source>
</evidence>
<evidence type="ECO:0000256" key="1">
    <source>
        <dbReference type="ARBA" id="ARBA00007812"/>
    </source>
</evidence>
<feature type="domain" description="Thiamine pyrophosphate enzyme N-terminal TPP-binding" evidence="6">
    <location>
        <begin position="4"/>
        <end position="118"/>
    </location>
</feature>